<protein>
    <submittedName>
        <fullName evidence="1">Uncharacterized protein</fullName>
    </submittedName>
</protein>
<organism evidence="1 2">
    <name type="scientific">Stylosanthes scabra</name>
    <dbReference type="NCBI Taxonomy" id="79078"/>
    <lineage>
        <taxon>Eukaryota</taxon>
        <taxon>Viridiplantae</taxon>
        <taxon>Streptophyta</taxon>
        <taxon>Embryophyta</taxon>
        <taxon>Tracheophyta</taxon>
        <taxon>Spermatophyta</taxon>
        <taxon>Magnoliopsida</taxon>
        <taxon>eudicotyledons</taxon>
        <taxon>Gunneridae</taxon>
        <taxon>Pentapetalae</taxon>
        <taxon>rosids</taxon>
        <taxon>fabids</taxon>
        <taxon>Fabales</taxon>
        <taxon>Fabaceae</taxon>
        <taxon>Papilionoideae</taxon>
        <taxon>50 kb inversion clade</taxon>
        <taxon>dalbergioids sensu lato</taxon>
        <taxon>Dalbergieae</taxon>
        <taxon>Pterocarpus clade</taxon>
        <taxon>Stylosanthes</taxon>
    </lineage>
</organism>
<keyword evidence="2" id="KW-1185">Reference proteome</keyword>
<evidence type="ECO:0000313" key="2">
    <source>
        <dbReference type="Proteomes" id="UP001341840"/>
    </source>
</evidence>
<evidence type="ECO:0000313" key="1">
    <source>
        <dbReference type="EMBL" id="MED6194562.1"/>
    </source>
</evidence>
<dbReference type="EMBL" id="JASCZI010211570">
    <property type="protein sequence ID" value="MED6194562.1"/>
    <property type="molecule type" value="Genomic_DNA"/>
</dbReference>
<comment type="caution">
    <text evidence="1">The sequence shown here is derived from an EMBL/GenBank/DDBJ whole genome shotgun (WGS) entry which is preliminary data.</text>
</comment>
<accession>A0ABU6XA76</accession>
<reference evidence="1 2" key="1">
    <citation type="journal article" date="2023" name="Plants (Basel)">
        <title>Bridging the Gap: Combining Genomics and Transcriptomics Approaches to Understand Stylosanthes scabra, an Orphan Legume from the Brazilian Caatinga.</title>
        <authorList>
            <person name="Ferreira-Neto J.R.C."/>
            <person name="da Silva M.D."/>
            <person name="Binneck E."/>
            <person name="de Melo N.F."/>
            <person name="da Silva R.H."/>
            <person name="de Melo A.L.T.M."/>
            <person name="Pandolfi V."/>
            <person name="Bustamante F.O."/>
            <person name="Brasileiro-Vidal A.C."/>
            <person name="Benko-Iseppon A.M."/>
        </authorList>
    </citation>
    <scope>NUCLEOTIDE SEQUENCE [LARGE SCALE GENOMIC DNA]</scope>
    <source>
        <tissue evidence="1">Leaves</tissue>
    </source>
</reference>
<dbReference type="Proteomes" id="UP001341840">
    <property type="component" value="Unassembled WGS sequence"/>
</dbReference>
<name>A0ABU6XA76_9FABA</name>
<proteinExistence type="predicted"/>
<gene>
    <name evidence="1" type="ORF">PIB30_029719</name>
</gene>
<sequence>MNASEGRSRQQRVSQELATTLKIPSTGLRSFSQRVNAWADLDCQGNGGCNCVCVGKESKREVREKTDKKVLGHGSRLTLSGETLASTEDANQRINSRVTHEATLYQSVEWVDQHRSISPRILIFQSNGPRCLEHG</sequence>